<comment type="catalytic activity">
    <reaction evidence="1 13">
        <text>5-hydroxyisourate + H2O = 5-hydroxy-2-oxo-4-ureido-2,5-dihydro-1H-imidazole-5-carboxylate + H(+)</text>
        <dbReference type="Rhea" id="RHEA:23736"/>
        <dbReference type="ChEBI" id="CHEBI:15377"/>
        <dbReference type="ChEBI" id="CHEBI:15378"/>
        <dbReference type="ChEBI" id="CHEBI:18072"/>
        <dbReference type="ChEBI" id="CHEBI:58639"/>
        <dbReference type="EC" id="3.5.2.17"/>
    </reaction>
</comment>
<name>A0AAV6Z0U3_ENGPU</name>
<evidence type="ECO:0000256" key="13">
    <source>
        <dbReference type="RuleBase" id="RU361270"/>
    </source>
</evidence>
<accession>A0AAV6Z0U3</accession>
<dbReference type="Proteomes" id="UP000824782">
    <property type="component" value="Unassembled WGS sequence"/>
</dbReference>
<evidence type="ECO:0000313" key="15">
    <source>
        <dbReference type="EMBL" id="KAG8541765.1"/>
    </source>
</evidence>
<feature type="binding site" evidence="12">
    <location>
        <position position="30"/>
    </location>
    <ligand>
        <name>substrate</name>
    </ligand>
</feature>
<evidence type="ECO:0000256" key="9">
    <source>
        <dbReference type="ARBA" id="ARBA00022801"/>
    </source>
</evidence>
<evidence type="ECO:0000256" key="3">
    <source>
        <dbReference type="ARBA" id="ARBA00004275"/>
    </source>
</evidence>
<organism evidence="15 16">
    <name type="scientific">Engystomops pustulosus</name>
    <name type="common">Tungara frog</name>
    <name type="synonym">Physalaemus pustulosus</name>
    <dbReference type="NCBI Taxonomy" id="76066"/>
    <lineage>
        <taxon>Eukaryota</taxon>
        <taxon>Metazoa</taxon>
        <taxon>Chordata</taxon>
        <taxon>Craniata</taxon>
        <taxon>Vertebrata</taxon>
        <taxon>Euteleostomi</taxon>
        <taxon>Amphibia</taxon>
        <taxon>Batrachia</taxon>
        <taxon>Anura</taxon>
        <taxon>Neobatrachia</taxon>
        <taxon>Hyloidea</taxon>
        <taxon>Leptodactylidae</taxon>
        <taxon>Leiuperinae</taxon>
        <taxon>Engystomops</taxon>
    </lineage>
</organism>
<dbReference type="InterPro" id="IPR023418">
    <property type="entry name" value="Thyroxine_BS"/>
</dbReference>
<dbReference type="Gene3D" id="2.60.40.180">
    <property type="entry name" value="Transthyretin/hydroxyisourate hydrolase domain"/>
    <property type="match status" value="1"/>
</dbReference>
<dbReference type="InterPro" id="IPR036817">
    <property type="entry name" value="Transthyretin/HIU_hydrolase_sf"/>
</dbReference>
<evidence type="ECO:0000256" key="5">
    <source>
        <dbReference type="ARBA" id="ARBA00011881"/>
    </source>
</evidence>
<dbReference type="SUPFAM" id="SSF49472">
    <property type="entry name" value="Transthyretin (synonym: prealbumin)"/>
    <property type="match status" value="1"/>
</dbReference>
<evidence type="ECO:0000313" key="16">
    <source>
        <dbReference type="Proteomes" id="UP000824782"/>
    </source>
</evidence>
<dbReference type="PANTHER" id="PTHR10395">
    <property type="entry name" value="URICASE AND TRANSTHYRETIN-RELATED"/>
    <property type="match status" value="1"/>
</dbReference>
<gene>
    <name evidence="15" type="ORF">GDO81_028288</name>
</gene>
<evidence type="ECO:0000256" key="12">
    <source>
        <dbReference type="PIRSR" id="PIRSR600895-51"/>
    </source>
</evidence>
<dbReference type="Pfam" id="PF00576">
    <property type="entry name" value="Transthyretin"/>
    <property type="match status" value="1"/>
</dbReference>
<dbReference type="InterPro" id="IPR023419">
    <property type="entry name" value="Transthyretin_CS"/>
</dbReference>
<feature type="binding site" evidence="12">
    <location>
        <position position="134"/>
    </location>
    <ligand>
        <name>substrate</name>
    </ligand>
</feature>
<dbReference type="EC" id="3.5.2.17" evidence="6 13"/>
<evidence type="ECO:0000256" key="1">
    <source>
        <dbReference type="ARBA" id="ARBA00001043"/>
    </source>
</evidence>
<dbReference type="EMBL" id="WNYA01006640">
    <property type="protein sequence ID" value="KAG8541765.1"/>
    <property type="molecule type" value="Genomic_DNA"/>
</dbReference>
<dbReference type="InterPro" id="IPR014306">
    <property type="entry name" value="Hydroxyisourate_hydrolase"/>
</dbReference>
<dbReference type="PANTHER" id="PTHR10395:SF11">
    <property type="entry name" value="5-HYDROXYISOURATE HYDROLASE"/>
    <property type="match status" value="1"/>
</dbReference>
<dbReference type="AlphaFoldDB" id="A0AAV6Z0U3"/>
<feature type="binding site" evidence="12">
    <location>
        <position position="70"/>
    </location>
    <ligand>
        <name>substrate</name>
    </ligand>
</feature>
<reference evidence="15" key="1">
    <citation type="thesis" date="2020" institute="ProQuest LLC" country="789 East Eisenhower Parkway, Ann Arbor, MI, USA">
        <title>Comparative Genomics and Chromosome Evolution.</title>
        <authorList>
            <person name="Mudd A.B."/>
        </authorList>
    </citation>
    <scope>NUCLEOTIDE SEQUENCE</scope>
    <source>
        <strain evidence="15">237g6f4</strain>
        <tissue evidence="15">Blood</tissue>
    </source>
</reference>
<comment type="subunit">
    <text evidence="5 13">Homotetramer.</text>
</comment>
<evidence type="ECO:0000256" key="6">
    <source>
        <dbReference type="ARBA" id="ARBA00012609"/>
    </source>
</evidence>
<comment type="function">
    <text evidence="2">Catalyzes the hydrolysis of 5-hydroxyisourate (HIU) to 2-oxo-4-hydroxy-4-carboxy-5-ureidoimidazoline (OHCU).</text>
</comment>
<dbReference type="PROSITE" id="PS00769">
    <property type="entry name" value="TRANSTHYRETIN_2"/>
    <property type="match status" value="1"/>
</dbReference>
<dbReference type="PROSITE" id="PS00768">
    <property type="entry name" value="TRANSTHYRETIN_1"/>
    <property type="match status" value="1"/>
</dbReference>
<evidence type="ECO:0000256" key="11">
    <source>
        <dbReference type="ARBA" id="ARBA00060539"/>
    </source>
</evidence>
<protein>
    <recommendedName>
        <fullName evidence="7 13">5-hydroxyisourate hydrolase</fullName>
        <shortName evidence="13">HIU hydrolase</shortName>
        <shortName evidence="13">HIUHase</shortName>
        <ecNumber evidence="6 13">3.5.2.17</ecNumber>
    </recommendedName>
</protein>
<comment type="pathway">
    <text evidence="11">Purine metabolism; urate degradation; (S)-allantoin from urate: step 2/3.</text>
</comment>
<evidence type="ECO:0000256" key="4">
    <source>
        <dbReference type="ARBA" id="ARBA00009850"/>
    </source>
</evidence>
<dbReference type="PRINTS" id="PR00189">
    <property type="entry name" value="TRNSTHYRETIN"/>
</dbReference>
<sequence length="137" mass="15672">MSRYRLQLIHQHLQGTQEMSGSSDTLLSTHVLNTAQGIPARGLTITLSKLEANQTRWVQLSRSVTNEDGRCPGLLRGEPLTAGTFQLRFDTKDYWKQMQQDSFYPYVEVVFTITDPKQKYHVPLLLSPFSYSTYRGS</sequence>
<evidence type="ECO:0000256" key="7">
    <source>
        <dbReference type="ARBA" id="ARBA00017539"/>
    </source>
</evidence>
<proteinExistence type="inferred from homology"/>
<dbReference type="SMART" id="SM00095">
    <property type="entry name" value="TR_THY"/>
    <property type="match status" value="1"/>
</dbReference>
<dbReference type="GO" id="GO:0033971">
    <property type="term" value="F:hydroxyisourate hydrolase activity"/>
    <property type="evidence" value="ECO:0007669"/>
    <property type="project" value="UniProtKB-EC"/>
</dbReference>
<dbReference type="InterPro" id="IPR023416">
    <property type="entry name" value="Transthyretin/HIU_hydrolase_d"/>
</dbReference>
<evidence type="ECO:0000256" key="8">
    <source>
        <dbReference type="ARBA" id="ARBA00022631"/>
    </source>
</evidence>
<dbReference type="InterPro" id="IPR000895">
    <property type="entry name" value="Transthyretin/HIU_hydrolase"/>
</dbReference>
<evidence type="ECO:0000259" key="14">
    <source>
        <dbReference type="SMART" id="SM00095"/>
    </source>
</evidence>
<comment type="similarity">
    <text evidence="4 13">Belongs to the transthyretin family. 5-hydroxyisourate hydrolase subfamily.</text>
</comment>
<dbReference type="FunFam" id="2.60.40.180:FF:000004">
    <property type="entry name" value="5-hydroxyisourate hydrolase"/>
    <property type="match status" value="1"/>
</dbReference>
<keyword evidence="16" id="KW-1185">Reference proteome</keyword>
<keyword evidence="9 13" id="KW-0378">Hydrolase</keyword>
<evidence type="ECO:0000256" key="10">
    <source>
        <dbReference type="ARBA" id="ARBA00023140"/>
    </source>
</evidence>
<comment type="subcellular location">
    <subcellularLocation>
        <location evidence="3">Peroxisome</location>
    </subcellularLocation>
</comment>
<dbReference type="NCBIfam" id="TIGR02962">
    <property type="entry name" value="hdxy_isourate"/>
    <property type="match status" value="1"/>
</dbReference>
<dbReference type="GO" id="GO:0005777">
    <property type="term" value="C:peroxisome"/>
    <property type="evidence" value="ECO:0007669"/>
    <property type="project" value="UniProtKB-SubCell"/>
</dbReference>
<feature type="domain" description="Transthyretin/hydroxyisourate hydrolase" evidence="14">
    <location>
        <begin position="22"/>
        <end position="136"/>
    </location>
</feature>
<keyword evidence="8 13" id="KW-0659">Purine metabolism</keyword>
<comment type="caution">
    <text evidence="15">The sequence shown here is derived from an EMBL/GenBank/DDBJ whole genome shotgun (WGS) entry which is preliminary data.</text>
</comment>
<keyword evidence="10" id="KW-0576">Peroxisome</keyword>
<dbReference type="CDD" id="cd05822">
    <property type="entry name" value="TLP_HIUase"/>
    <property type="match status" value="1"/>
</dbReference>
<dbReference type="GO" id="GO:0006144">
    <property type="term" value="P:purine nucleobase metabolic process"/>
    <property type="evidence" value="ECO:0007669"/>
    <property type="project" value="UniProtKB-KW"/>
</dbReference>
<evidence type="ECO:0000256" key="2">
    <source>
        <dbReference type="ARBA" id="ARBA00002704"/>
    </source>
</evidence>